<evidence type="ECO:0000313" key="14">
    <source>
        <dbReference type="Proteomes" id="UP000260814"/>
    </source>
</evidence>
<dbReference type="FunFam" id="3.30.1150.10:FF:000002">
    <property type="entry name" value="Energy transducer TonB"/>
    <property type="match status" value="1"/>
</dbReference>
<dbReference type="InterPro" id="IPR051045">
    <property type="entry name" value="TonB-dependent_transducer"/>
</dbReference>
<keyword evidence="10" id="KW-0998">Cell outer membrane</keyword>
<dbReference type="InterPro" id="IPR023997">
    <property type="entry name" value="TonB-dep_OMP_SusC/RagA_CS"/>
</dbReference>
<dbReference type="GO" id="GO:0009279">
    <property type="term" value="C:cell outer membrane"/>
    <property type="evidence" value="ECO:0007669"/>
    <property type="project" value="UniProtKB-SubCell"/>
</dbReference>
<dbReference type="InterPro" id="IPR008969">
    <property type="entry name" value="CarboxyPept-like_regulatory"/>
</dbReference>
<dbReference type="GO" id="GO:0055085">
    <property type="term" value="P:transmembrane transport"/>
    <property type="evidence" value="ECO:0007669"/>
    <property type="project" value="InterPro"/>
</dbReference>
<evidence type="ECO:0000259" key="12">
    <source>
        <dbReference type="PROSITE" id="PS52015"/>
    </source>
</evidence>
<dbReference type="CDD" id="cd07341">
    <property type="entry name" value="M56_BlaR1_MecR1_like"/>
    <property type="match status" value="1"/>
</dbReference>
<reference evidence="13 14" key="1">
    <citation type="submission" date="2018-08" db="EMBL/GenBank/DDBJ databases">
        <title>A genome reference for cultivated species of the human gut microbiota.</title>
        <authorList>
            <person name="Zou Y."/>
            <person name="Xue W."/>
            <person name="Luo G."/>
        </authorList>
    </citation>
    <scope>NUCLEOTIDE SEQUENCE [LARGE SCALE GENOMIC DNA]</scope>
    <source>
        <strain evidence="13 14">OM06-2</strain>
    </source>
</reference>
<keyword evidence="6 10" id="KW-0812">Transmembrane</keyword>
<dbReference type="SUPFAM" id="SSF49464">
    <property type="entry name" value="Carboxypeptidase regulatory domain-like"/>
    <property type="match status" value="1"/>
</dbReference>
<feature type="transmembrane region" description="Helical" evidence="11">
    <location>
        <begin position="6"/>
        <end position="25"/>
    </location>
</feature>
<dbReference type="InterPro" id="IPR037682">
    <property type="entry name" value="TonB_C"/>
</dbReference>
<protein>
    <submittedName>
        <fullName evidence="13">M56 family peptidase</fullName>
    </submittedName>
</protein>
<dbReference type="EMBL" id="QSTW01000009">
    <property type="protein sequence ID" value="RGM91334.1"/>
    <property type="molecule type" value="Genomic_DNA"/>
</dbReference>
<dbReference type="PANTHER" id="PTHR33446:SF2">
    <property type="entry name" value="PROTEIN TONB"/>
    <property type="match status" value="1"/>
</dbReference>
<dbReference type="SUPFAM" id="SSF56935">
    <property type="entry name" value="Porins"/>
    <property type="match status" value="1"/>
</dbReference>
<evidence type="ECO:0000256" key="1">
    <source>
        <dbReference type="ARBA" id="ARBA00004383"/>
    </source>
</evidence>
<dbReference type="SUPFAM" id="SSF74653">
    <property type="entry name" value="TolA/TonB C-terminal domain"/>
    <property type="match status" value="1"/>
</dbReference>
<accession>A0A3E4Z8D6</accession>
<dbReference type="Pfam" id="PF13715">
    <property type="entry name" value="CarbopepD_reg_2"/>
    <property type="match status" value="1"/>
</dbReference>
<gene>
    <name evidence="13" type="ORF">DXB87_08545</name>
</gene>
<dbReference type="InterPro" id="IPR039426">
    <property type="entry name" value="TonB-dep_rcpt-like"/>
</dbReference>
<dbReference type="NCBIfam" id="TIGR04057">
    <property type="entry name" value="SusC_RagA_signa"/>
    <property type="match status" value="1"/>
</dbReference>
<evidence type="ECO:0000256" key="10">
    <source>
        <dbReference type="PROSITE-ProRule" id="PRU01360"/>
    </source>
</evidence>
<dbReference type="NCBIfam" id="TIGR01352">
    <property type="entry name" value="tonB_Cterm"/>
    <property type="match status" value="1"/>
</dbReference>
<keyword evidence="7" id="KW-0653">Protein transport</keyword>
<evidence type="ECO:0000256" key="9">
    <source>
        <dbReference type="ARBA" id="ARBA00023136"/>
    </source>
</evidence>
<feature type="domain" description="TonB C-terminal" evidence="12">
    <location>
        <begin position="437"/>
        <end position="533"/>
    </location>
</feature>
<proteinExistence type="inferred from homology"/>
<dbReference type="PANTHER" id="PTHR33446">
    <property type="entry name" value="PROTEIN TONB-RELATED"/>
    <property type="match status" value="1"/>
</dbReference>
<dbReference type="Pfam" id="PF03544">
    <property type="entry name" value="TonB_C"/>
    <property type="match status" value="1"/>
</dbReference>
<dbReference type="PROSITE" id="PS52016">
    <property type="entry name" value="TONB_DEPENDENT_REC_3"/>
    <property type="match status" value="1"/>
</dbReference>
<dbReference type="GO" id="GO:0015031">
    <property type="term" value="P:protein transport"/>
    <property type="evidence" value="ECO:0007669"/>
    <property type="project" value="UniProtKB-KW"/>
</dbReference>
<comment type="caution">
    <text evidence="13">The sequence shown here is derived from an EMBL/GenBank/DDBJ whole genome shotgun (WGS) entry which is preliminary data.</text>
</comment>
<dbReference type="RefSeq" id="WP_117701873.1">
    <property type="nucleotide sequence ID" value="NZ_QSTW01000009.1"/>
</dbReference>
<evidence type="ECO:0000256" key="6">
    <source>
        <dbReference type="ARBA" id="ARBA00022692"/>
    </source>
</evidence>
<comment type="similarity">
    <text evidence="10">Belongs to the TonB-dependent receptor family.</text>
</comment>
<dbReference type="InterPro" id="IPR008756">
    <property type="entry name" value="Peptidase_M56"/>
</dbReference>
<sequence>MGTFLVYILKSAVCLAMFYLFYRLLLSKETFHRFNRMALLGVMLLSCLLPLVKVTVEQASPVNAQVMSMEDLLLMYQWNSEAVVVEEGSRPFHWQEGLVLVYFAGLFFVIVRHLWSLGRMLYLIRHSRCERLDNGIRLVVHRRKLAPFSWMRYIVISETDLKESGHHILVHEMAHIHYRHSWDLLLTEACAWLQWFNPAIWLLKQELQNIHEYEADEEVLRQGINAKEYQMLLIKKAVGARLYSIANSFNHSSLKKRITMMIRKKSNPWARAKYLYVLPLAAVTVAAFARPEISQPLDEISSVKVNDLSAVLETYADKNVSNPAEKTKLKMKVVDEKGKPIIAATVLVANTTNGTITDENGNFTLEVGTDQSIQVAYIGMSTVTMSVKDCLKKADQTIVLTESDTKKDVKVVAPATQAVVSDDQTFSVVEQMPEYPGGMRAGLEFMARNLRYPTKAQEAGKQGRVIVQFVVRKDGSLSDFKVLRPVDPWLDAEAIRVISTMPKWKPGMQDGKPVSVKFTLPVTFMLEGTNNKPKASDNDVVVVGYGVTPAPQKSEVPAAIVQMFQNGKDGQGKEEALPMVLIDKTEASTETMNKLDPQCIESITVLKDADATAIYGEKGKNGVILVTTKKK</sequence>
<keyword evidence="9 10" id="KW-0472">Membrane</keyword>
<evidence type="ECO:0000256" key="3">
    <source>
        <dbReference type="ARBA" id="ARBA00022448"/>
    </source>
</evidence>
<evidence type="ECO:0000256" key="4">
    <source>
        <dbReference type="ARBA" id="ARBA00022475"/>
    </source>
</evidence>
<keyword evidence="3 10" id="KW-0813">Transport</keyword>
<evidence type="ECO:0000256" key="7">
    <source>
        <dbReference type="ARBA" id="ARBA00022927"/>
    </source>
</evidence>
<dbReference type="InterPro" id="IPR006260">
    <property type="entry name" value="TonB/TolA_C"/>
</dbReference>
<dbReference type="Pfam" id="PF05569">
    <property type="entry name" value="Peptidase_M56"/>
    <property type="match status" value="1"/>
</dbReference>
<dbReference type="InterPro" id="IPR037066">
    <property type="entry name" value="Plug_dom_sf"/>
</dbReference>
<evidence type="ECO:0000256" key="8">
    <source>
        <dbReference type="ARBA" id="ARBA00022989"/>
    </source>
</evidence>
<keyword evidence="5" id="KW-0997">Cell inner membrane</keyword>
<dbReference type="GO" id="GO:0098797">
    <property type="term" value="C:plasma membrane protein complex"/>
    <property type="evidence" value="ECO:0007669"/>
    <property type="project" value="TreeGrafter"/>
</dbReference>
<comment type="subcellular location">
    <subcellularLocation>
        <location evidence="1">Cell inner membrane</location>
        <topology evidence="1">Single-pass membrane protein</topology>
        <orientation evidence="1">Periplasmic side</orientation>
    </subcellularLocation>
    <subcellularLocation>
        <location evidence="10">Cell outer membrane</location>
        <topology evidence="10">Multi-pass membrane protein</topology>
    </subcellularLocation>
</comment>
<dbReference type="Proteomes" id="UP000260814">
    <property type="component" value="Unassembled WGS sequence"/>
</dbReference>
<dbReference type="Gene3D" id="3.30.1150.10">
    <property type="match status" value="1"/>
</dbReference>
<dbReference type="AlphaFoldDB" id="A0A3E4Z8D6"/>
<keyword evidence="10" id="KW-1134">Transmembrane beta strand</keyword>
<name>A0A3E4Z8D6_9BACT</name>
<dbReference type="PROSITE" id="PS52015">
    <property type="entry name" value="TONB_CTD"/>
    <property type="match status" value="1"/>
</dbReference>
<evidence type="ECO:0000256" key="2">
    <source>
        <dbReference type="ARBA" id="ARBA00006555"/>
    </source>
</evidence>
<evidence type="ECO:0000256" key="5">
    <source>
        <dbReference type="ARBA" id="ARBA00022519"/>
    </source>
</evidence>
<evidence type="ECO:0000313" key="13">
    <source>
        <dbReference type="EMBL" id="RGM91334.1"/>
    </source>
</evidence>
<evidence type="ECO:0000256" key="11">
    <source>
        <dbReference type="SAM" id="Phobius"/>
    </source>
</evidence>
<keyword evidence="4" id="KW-1003">Cell membrane</keyword>
<organism evidence="13 14">
    <name type="scientific">Phocaeicola plebeius</name>
    <dbReference type="NCBI Taxonomy" id="310297"/>
    <lineage>
        <taxon>Bacteria</taxon>
        <taxon>Pseudomonadati</taxon>
        <taxon>Bacteroidota</taxon>
        <taxon>Bacteroidia</taxon>
        <taxon>Bacteroidales</taxon>
        <taxon>Bacteroidaceae</taxon>
        <taxon>Phocaeicola</taxon>
    </lineage>
</organism>
<feature type="transmembrane region" description="Helical" evidence="11">
    <location>
        <begin position="97"/>
        <end position="115"/>
    </location>
</feature>
<comment type="similarity">
    <text evidence="2">Belongs to the TonB family.</text>
</comment>
<keyword evidence="8 11" id="KW-1133">Transmembrane helix</keyword>
<dbReference type="Gene3D" id="2.170.130.10">
    <property type="entry name" value="TonB-dependent receptor, plug domain"/>
    <property type="match status" value="1"/>
</dbReference>
<dbReference type="GO" id="GO:0031992">
    <property type="term" value="F:energy transducer activity"/>
    <property type="evidence" value="ECO:0007669"/>
    <property type="project" value="TreeGrafter"/>
</dbReference>